<keyword evidence="1" id="KW-1133">Transmembrane helix</keyword>
<reference evidence="2" key="1">
    <citation type="submission" date="2018-11" db="EMBL/GenBank/DDBJ databases">
        <authorList>
            <person name="Grassa J C."/>
        </authorList>
    </citation>
    <scope>NUCLEOTIDE SEQUENCE [LARGE SCALE GENOMIC DNA]</scope>
</reference>
<dbReference type="EnsemblPlants" id="novel_model_2022_5bd9a17a">
    <property type="protein sequence ID" value="cds.novel_model_2022_5bd9a17a"/>
    <property type="gene ID" value="novel_gene_1115_5bd9a17a"/>
</dbReference>
<dbReference type="EMBL" id="UZAU01000238">
    <property type="status" value="NOT_ANNOTATED_CDS"/>
    <property type="molecule type" value="Genomic_DNA"/>
</dbReference>
<evidence type="ECO:0000256" key="1">
    <source>
        <dbReference type="SAM" id="Phobius"/>
    </source>
</evidence>
<dbReference type="AlphaFoldDB" id="A0A803QVW2"/>
<dbReference type="Gramene" id="novel_model_2022_5bd9a17a">
    <property type="protein sequence ID" value="cds.novel_model_2022_5bd9a17a"/>
    <property type="gene ID" value="novel_gene_1115_5bd9a17a"/>
</dbReference>
<keyword evidence="1" id="KW-0472">Membrane</keyword>
<name>A0A803QVW2_CANSA</name>
<dbReference type="Proteomes" id="UP000596661">
    <property type="component" value="Chromosome 2"/>
</dbReference>
<feature type="transmembrane region" description="Helical" evidence="1">
    <location>
        <begin position="21"/>
        <end position="46"/>
    </location>
</feature>
<evidence type="ECO:0000313" key="2">
    <source>
        <dbReference type="EnsemblPlants" id="cds.novel_model_2022_5bd9a17a"/>
    </source>
</evidence>
<protein>
    <submittedName>
        <fullName evidence="2">Uncharacterized protein</fullName>
    </submittedName>
</protein>
<keyword evidence="3" id="KW-1185">Reference proteome</keyword>
<sequence length="81" mass="9327">MVKLASEIGWRPVHGTVQCSAIYQFLVSSIVLISIINIYVYLLYVYTRVYINTRISTVNFSGLEDHGVRKGLDTYIQHQFN</sequence>
<reference evidence="2" key="2">
    <citation type="submission" date="2021-03" db="UniProtKB">
        <authorList>
            <consortium name="EnsemblPlants"/>
        </authorList>
    </citation>
    <scope>IDENTIFICATION</scope>
</reference>
<evidence type="ECO:0000313" key="3">
    <source>
        <dbReference type="Proteomes" id="UP000596661"/>
    </source>
</evidence>
<proteinExistence type="predicted"/>
<accession>A0A803QVW2</accession>
<keyword evidence="1" id="KW-0812">Transmembrane</keyword>
<organism evidence="2 3">
    <name type="scientific">Cannabis sativa</name>
    <name type="common">Hemp</name>
    <name type="synonym">Marijuana</name>
    <dbReference type="NCBI Taxonomy" id="3483"/>
    <lineage>
        <taxon>Eukaryota</taxon>
        <taxon>Viridiplantae</taxon>
        <taxon>Streptophyta</taxon>
        <taxon>Embryophyta</taxon>
        <taxon>Tracheophyta</taxon>
        <taxon>Spermatophyta</taxon>
        <taxon>Magnoliopsida</taxon>
        <taxon>eudicotyledons</taxon>
        <taxon>Gunneridae</taxon>
        <taxon>Pentapetalae</taxon>
        <taxon>rosids</taxon>
        <taxon>fabids</taxon>
        <taxon>Rosales</taxon>
        <taxon>Cannabaceae</taxon>
        <taxon>Cannabis</taxon>
    </lineage>
</organism>